<dbReference type="InterPro" id="IPR042098">
    <property type="entry name" value="TauD-like_sf"/>
</dbReference>
<keyword evidence="4" id="KW-0223">Dioxygenase</keyword>
<dbReference type="RefSeq" id="WP_311983874.1">
    <property type="nucleotide sequence ID" value="NZ_FAOZ01000029.1"/>
</dbReference>
<evidence type="ECO:0000313" key="4">
    <source>
        <dbReference type="EMBL" id="CUU59591.1"/>
    </source>
</evidence>
<dbReference type="Pfam" id="PF02668">
    <property type="entry name" value="TauD"/>
    <property type="match status" value="1"/>
</dbReference>
<dbReference type="Proteomes" id="UP000198802">
    <property type="component" value="Unassembled WGS sequence"/>
</dbReference>
<proteinExistence type="predicted"/>
<dbReference type="SUPFAM" id="SSF51197">
    <property type="entry name" value="Clavaminate synthase-like"/>
    <property type="match status" value="1"/>
</dbReference>
<accession>A0A0S4QVG4</accession>
<evidence type="ECO:0000256" key="1">
    <source>
        <dbReference type="ARBA" id="ARBA00023002"/>
    </source>
</evidence>
<evidence type="ECO:0000259" key="3">
    <source>
        <dbReference type="Pfam" id="PF02668"/>
    </source>
</evidence>
<dbReference type="EMBL" id="FAOZ01000029">
    <property type="protein sequence ID" value="CUU59591.1"/>
    <property type="molecule type" value="Genomic_DNA"/>
</dbReference>
<dbReference type="AlphaFoldDB" id="A0A0S4QVG4"/>
<keyword evidence="5" id="KW-1185">Reference proteome</keyword>
<keyword evidence="1" id="KW-0560">Oxidoreductase</keyword>
<dbReference type="GO" id="GO:0051213">
    <property type="term" value="F:dioxygenase activity"/>
    <property type="evidence" value="ECO:0007669"/>
    <property type="project" value="UniProtKB-KW"/>
</dbReference>
<organism evidence="4 5">
    <name type="scientific">Parafrankia irregularis</name>
    <dbReference type="NCBI Taxonomy" id="795642"/>
    <lineage>
        <taxon>Bacteria</taxon>
        <taxon>Bacillati</taxon>
        <taxon>Actinomycetota</taxon>
        <taxon>Actinomycetes</taxon>
        <taxon>Frankiales</taxon>
        <taxon>Frankiaceae</taxon>
        <taxon>Parafrankia</taxon>
    </lineage>
</organism>
<evidence type="ECO:0000256" key="2">
    <source>
        <dbReference type="ARBA" id="ARBA00023004"/>
    </source>
</evidence>
<name>A0A0S4QVG4_9ACTN</name>
<keyword evidence="2" id="KW-0408">Iron</keyword>
<evidence type="ECO:0000313" key="5">
    <source>
        <dbReference type="Proteomes" id="UP000198802"/>
    </source>
</evidence>
<gene>
    <name evidence="4" type="ORF">Ga0074812_12961</name>
</gene>
<dbReference type="InterPro" id="IPR003819">
    <property type="entry name" value="TauD/TfdA-like"/>
</dbReference>
<protein>
    <submittedName>
        <fullName evidence="4">Taurine catabolism dioxygenase TauD, TfdA family</fullName>
    </submittedName>
</protein>
<feature type="domain" description="TauD/TfdA-like" evidence="3">
    <location>
        <begin position="2"/>
        <end position="36"/>
    </location>
</feature>
<sequence>MRLSWSAGDVALWDNRVLLHYGVRDYGDSPRELERVLVAARPQDFIEELI</sequence>
<dbReference type="Gene3D" id="3.60.130.10">
    <property type="entry name" value="Clavaminate synthase-like"/>
    <property type="match status" value="1"/>
</dbReference>
<reference evidence="5" key="1">
    <citation type="submission" date="2015-11" db="EMBL/GenBank/DDBJ databases">
        <authorList>
            <person name="Varghese N."/>
        </authorList>
    </citation>
    <scope>NUCLEOTIDE SEQUENCE [LARGE SCALE GENOMIC DNA]</scope>
    <source>
        <strain evidence="5">DSM 45899</strain>
    </source>
</reference>